<dbReference type="InterPro" id="IPR050266">
    <property type="entry name" value="AB_hydrolase_sf"/>
</dbReference>
<dbReference type="PRINTS" id="PR00111">
    <property type="entry name" value="ABHYDROLASE"/>
</dbReference>
<dbReference type="InterPro" id="IPR029058">
    <property type="entry name" value="AB_hydrolase_fold"/>
</dbReference>
<dbReference type="Proteomes" id="UP000665043">
    <property type="component" value="Chromosome"/>
</dbReference>
<dbReference type="RefSeq" id="WP_209367291.1">
    <property type="nucleotide sequence ID" value="NZ_CP046956.1"/>
</dbReference>
<dbReference type="InterPro" id="IPR000639">
    <property type="entry name" value="Epox_hydrolase-like"/>
</dbReference>
<evidence type="ECO:0000259" key="1">
    <source>
        <dbReference type="Pfam" id="PF00561"/>
    </source>
</evidence>
<dbReference type="Gene3D" id="3.40.50.1820">
    <property type="entry name" value="alpha/beta hydrolase"/>
    <property type="match status" value="1"/>
</dbReference>
<evidence type="ECO:0000313" key="3">
    <source>
        <dbReference type="Proteomes" id="UP000665043"/>
    </source>
</evidence>
<proteinExistence type="predicted"/>
<dbReference type="GO" id="GO:0016787">
    <property type="term" value="F:hydrolase activity"/>
    <property type="evidence" value="ECO:0007669"/>
    <property type="project" value="UniProtKB-KW"/>
</dbReference>
<keyword evidence="3" id="KW-1185">Reference proteome</keyword>
<name>A0ABX7VV55_9BACI</name>
<dbReference type="PANTHER" id="PTHR43798">
    <property type="entry name" value="MONOACYLGLYCEROL LIPASE"/>
    <property type="match status" value="1"/>
</dbReference>
<protein>
    <submittedName>
        <fullName evidence="2">Alpha/beta fold hydrolase</fullName>
    </submittedName>
</protein>
<dbReference type="EMBL" id="CP046956">
    <property type="protein sequence ID" value="QTM98501.1"/>
    <property type="molecule type" value="Genomic_DNA"/>
</dbReference>
<accession>A0ABX7VV55</accession>
<dbReference type="SUPFAM" id="SSF53474">
    <property type="entry name" value="alpha/beta-Hydrolases"/>
    <property type="match status" value="1"/>
</dbReference>
<organism evidence="2 3">
    <name type="scientific">Sediminibacillus dalangtanensis</name>
    <dbReference type="NCBI Taxonomy" id="2729421"/>
    <lineage>
        <taxon>Bacteria</taxon>
        <taxon>Bacillati</taxon>
        <taxon>Bacillota</taxon>
        <taxon>Bacilli</taxon>
        <taxon>Bacillales</taxon>
        <taxon>Bacillaceae</taxon>
        <taxon>Sediminibacillus</taxon>
    </lineage>
</organism>
<keyword evidence="2" id="KW-0378">Hydrolase</keyword>
<gene>
    <name evidence="2" type="ORF">ERJ70_03835</name>
</gene>
<dbReference type="PRINTS" id="PR00412">
    <property type="entry name" value="EPOXHYDRLASE"/>
</dbReference>
<reference evidence="2 3" key="1">
    <citation type="submission" date="2019-12" db="EMBL/GenBank/DDBJ databases">
        <title>The whole genome sequencing of a strain isolated from a Mars analog, Dalangtan Playa.</title>
        <authorList>
            <person name="Huang T."/>
        </authorList>
    </citation>
    <scope>NUCLEOTIDE SEQUENCE [LARGE SCALE GENOMIC DNA]</scope>
    <source>
        <strain evidence="2 3">DP4-553-S</strain>
    </source>
</reference>
<dbReference type="PANTHER" id="PTHR43798:SF33">
    <property type="entry name" value="HYDROLASE, PUTATIVE (AFU_ORTHOLOGUE AFUA_2G14860)-RELATED"/>
    <property type="match status" value="1"/>
</dbReference>
<feature type="domain" description="AB hydrolase-1" evidence="1">
    <location>
        <begin position="27"/>
        <end position="257"/>
    </location>
</feature>
<dbReference type="InterPro" id="IPR000073">
    <property type="entry name" value="AB_hydrolase_1"/>
</dbReference>
<evidence type="ECO:0000313" key="2">
    <source>
        <dbReference type="EMBL" id="QTM98501.1"/>
    </source>
</evidence>
<sequence length="272" mass="30922">MDKECKINVGKYRMNVRLFNQGNGRDVVVLIHGIPTNSHLWDYVIPYLKKNYTVVAVDMIGYGKSDRGPSEDLTLPKQSQYILKAMDQLQIEKAHFIGHDLGGGIVQIIAVHHPERMKSMVVIDGVTYANWPLPIVESIRYPTAEEFVPSPLFIERMLREGVYFPSMLTPGLLKKFTTPFHTPSGPEELQQASFALNHHQTEDLVHFLPKINKPVTLLWGQHDRFLVPYWGRVLHQTIPGSSFTIIPNASHYSMIDQPTLVATAFLEHLEIS</sequence>
<dbReference type="Pfam" id="PF00561">
    <property type="entry name" value="Abhydrolase_1"/>
    <property type="match status" value="1"/>
</dbReference>